<dbReference type="InterPro" id="IPR026960">
    <property type="entry name" value="RVT-Znf"/>
</dbReference>
<dbReference type="Pfam" id="PF13966">
    <property type="entry name" value="zf-RVT"/>
    <property type="match status" value="1"/>
</dbReference>
<reference evidence="2 3" key="1">
    <citation type="submission" date="2018-09" db="EMBL/GenBank/DDBJ databases">
        <title>A high-quality reference genome of wild soybean provides a powerful tool to mine soybean genomes.</title>
        <authorList>
            <person name="Xie M."/>
            <person name="Chung C.Y.L."/>
            <person name="Li M.-W."/>
            <person name="Wong F.-L."/>
            <person name="Chan T.-F."/>
            <person name="Lam H.-M."/>
        </authorList>
    </citation>
    <scope>NUCLEOTIDE SEQUENCE [LARGE SCALE GENOMIC DNA]</scope>
    <source>
        <strain evidence="3">cv. W05</strain>
        <tissue evidence="2">Hypocotyl of etiolated seedlings</tissue>
    </source>
</reference>
<sequence>MCENELLWCEVLVSKYGEWRGLEGALSDHSTPLWWRGLVDESGARKLTKGGIVIDPLLEKCWNLLVPPKIQCFVWRVLRNRLPTCDNLLKRKKFGEKRGSCYSWCGLSVVLPLHPSDHFSQHVIQSVWSSLVWAYGTTGTISYLEEKLFAKRKLSIKHGITHGSGYKGDIGKRLLCFFCTTALEHRDLYFGGLWMKTRSCGRSIGDEVFLFIFLHG</sequence>
<protein>
    <recommendedName>
        <fullName evidence="1">Reverse transcriptase zinc-binding domain-containing protein</fullName>
    </recommendedName>
</protein>
<evidence type="ECO:0000313" key="2">
    <source>
        <dbReference type="EMBL" id="RZC26137.1"/>
    </source>
</evidence>
<accession>A0A445LTB7</accession>
<evidence type="ECO:0000313" key="3">
    <source>
        <dbReference type="Proteomes" id="UP000289340"/>
    </source>
</evidence>
<proteinExistence type="predicted"/>
<organism evidence="2 3">
    <name type="scientific">Glycine soja</name>
    <name type="common">Wild soybean</name>
    <dbReference type="NCBI Taxonomy" id="3848"/>
    <lineage>
        <taxon>Eukaryota</taxon>
        <taxon>Viridiplantae</taxon>
        <taxon>Streptophyta</taxon>
        <taxon>Embryophyta</taxon>
        <taxon>Tracheophyta</taxon>
        <taxon>Spermatophyta</taxon>
        <taxon>Magnoliopsida</taxon>
        <taxon>eudicotyledons</taxon>
        <taxon>Gunneridae</taxon>
        <taxon>Pentapetalae</taxon>
        <taxon>rosids</taxon>
        <taxon>fabids</taxon>
        <taxon>Fabales</taxon>
        <taxon>Fabaceae</taxon>
        <taxon>Papilionoideae</taxon>
        <taxon>50 kb inversion clade</taxon>
        <taxon>NPAAA clade</taxon>
        <taxon>indigoferoid/millettioid clade</taxon>
        <taxon>Phaseoleae</taxon>
        <taxon>Glycine</taxon>
        <taxon>Glycine subgen. Soja</taxon>
    </lineage>
</organism>
<gene>
    <name evidence="2" type="ORF">D0Y65_004697</name>
</gene>
<dbReference type="Proteomes" id="UP000289340">
    <property type="component" value="Chromosome 2"/>
</dbReference>
<name>A0A445LTB7_GLYSO</name>
<dbReference type="EMBL" id="QZWG01000002">
    <property type="protein sequence ID" value="RZC26137.1"/>
    <property type="molecule type" value="Genomic_DNA"/>
</dbReference>
<evidence type="ECO:0000259" key="1">
    <source>
        <dbReference type="Pfam" id="PF13966"/>
    </source>
</evidence>
<keyword evidence="3" id="KW-1185">Reference proteome</keyword>
<dbReference type="AlphaFoldDB" id="A0A445LTB7"/>
<comment type="caution">
    <text evidence="2">The sequence shown here is derived from an EMBL/GenBank/DDBJ whole genome shotgun (WGS) entry which is preliminary data.</text>
</comment>
<feature type="domain" description="Reverse transcriptase zinc-binding" evidence="1">
    <location>
        <begin position="58"/>
        <end position="102"/>
    </location>
</feature>